<protein>
    <submittedName>
        <fullName evidence="2">Uncharacterized protein</fullName>
    </submittedName>
</protein>
<dbReference type="Proteomes" id="UP000030645">
    <property type="component" value="Unassembled WGS sequence"/>
</dbReference>
<evidence type="ECO:0000256" key="1">
    <source>
        <dbReference type="SAM" id="MobiDB-lite"/>
    </source>
</evidence>
<keyword evidence="3" id="KW-1185">Reference proteome</keyword>
<sequence>MIFVGSVTDRHHQFLKKRKPRTDEMKGETDVSVAENHRFKSVGHRRCLDGVYKGRRMVGSDTSFDEEEGSDGGKLTMMSAGGTTVSKK</sequence>
<reference evidence="3" key="1">
    <citation type="submission" date="2013-01" db="EMBL/GenBank/DDBJ databases">
        <title>Draft Genome Sequence of a Mulberry Tree, Morus notabilis C.K. Schneid.</title>
        <authorList>
            <person name="He N."/>
            <person name="Zhao S."/>
        </authorList>
    </citation>
    <scope>NUCLEOTIDE SEQUENCE</scope>
</reference>
<dbReference type="EMBL" id="KE344356">
    <property type="protein sequence ID" value="EXB58186.1"/>
    <property type="molecule type" value="Genomic_DNA"/>
</dbReference>
<accession>W9QYA3</accession>
<feature type="region of interest" description="Disordered" evidence="1">
    <location>
        <begin position="60"/>
        <end position="88"/>
    </location>
</feature>
<evidence type="ECO:0000313" key="2">
    <source>
        <dbReference type="EMBL" id="EXB58186.1"/>
    </source>
</evidence>
<organism evidence="2 3">
    <name type="scientific">Morus notabilis</name>
    <dbReference type="NCBI Taxonomy" id="981085"/>
    <lineage>
        <taxon>Eukaryota</taxon>
        <taxon>Viridiplantae</taxon>
        <taxon>Streptophyta</taxon>
        <taxon>Embryophyta</taxon>
        <taxon>Tracheophyta</taxon>
        <taxon>Spermatophyta</taxon>
        <taxon>Magnoliopsida</taxon>
        <taxon>eudicotyledons</taxon>
        <taxon>Gunneridae</taxon>
        <taxon>Pentapetalae</taxon>
        <taxon>rosids</taxon>
        <taxon>fabids</taxon>
        <taxon>Rosales</taxon>
        <taxon>Moraceae</taxon>
        <taxon>Moreae</taxon>
        <taxon>Morus</taxon>
    </lineage>
</organism>
<name>W9QYA3_9ROSA</name>
<proteinExistence type="predicted"/>
<dbReference type="AlphaFoldDB" id="W9QYA3"/>
<evidence type="ECO:0000313" key="3">
    <source>
        <dbReference type="Proteomes" id="UP000030645"/>
    </source>
</evidence>
<gene>
    <name evidence="2" type="ORF">L484_026389</name>
</gene>